<keyword evidence="5" id="KW-0813">Transport</keyword>
<comment type="subcellular location">
    <subcellularLocation>
        <location evidence="1">Cytoplasm</location>
    </subcellularLocation>
</comment>
<dbReference type="PROSITE" id="PS00152">
    <property type="entry name" value="ATPASE_ALPHA_BETA"/>
    <property type="match status" value="1"/>
</dbReference>
<comment type="catalytic activity">
    <reaction evidence="18">
        <text>ATP + H2O + cellular proteinSide 1 = ADP + phosphate + cellular proteinSide 2.</text>
        <dbReference type="EC" id="7.4.2.8"/>
    </reaction>
</comment>
<dbReference type="InterPro" id="IPR040627">
    <property type="entry name" value="T3SS_ATPase_C"/>
</dbReference>
<evidence type="ECO:0000256" key="7">
    <source>
        <dbReference type="ARBA" id="ARBA00022741"/>
    </source>
</evidence>
<reference evidence="20 21" key="1">
    <citation type="submission" date="2019-01" db="EMBL/GenBank/DDBJ databases">
        <authorList>
            <person name="Chen W.-M."/>
        </authorList>
    </citation>
    <scope>NUCLEOTIDE SEQUENCE [LARGE SCALE GENOMIC DNA]</scope>
    <source>
        <strain evidence="20 21">ICH-3</strain>
    </source>
</reference>
<keyword evidence="20" id="KW-0969">Cilium</keyword>
<keyword evidence="11" id="KW-0653">Protein transport</keyword>
<dbReference type="Pfam" id="PF02874">
    <property type="entry name" value="ATP-synt_ab_N"/>
    <property type="match status" value="1"/>
</dbReference>
<evidence type="ECO:0000313" key="21">
    <source>
        <dbReference type="Proteomes" id="UP000288178"/>
    </source>
</evidence>
<comment type="caution">
    <text evidence="20">The sequence shown here is derived from an EMBL/GenBank/DDBJ whole genome shotgun (WGS) entry which is preliminary data.</text>
</comment>
<evidence type="ECO:0000256" key="10">
    <source>
        <dbReference type="ARBA" id="ARBA00022840"/>
    </source>
</evidence>
<keyword evidence="16" id="KW-1006">Bacterial flagellum protein export</keyword>
<dbReference type="InterPro" id="IPR004100">
    <property type="entry name" value="ATPase_F1/V1/A1_a/bsu_N"/>
</dbReference>
<dbReference type="GO" id="GO:0005524">
    <property type="term" value="F:ATP binding"/>
    <property type="evidence" value="ECO:0007669"/>
    <property type="project" value="UniProtKB-KW"/>
</dbReference>
<dbReference type="Pfam" id="PF00006">
    <property type="entry name" value="ATP-synt_ab"/>
    <property type="match status" value="1"/>
</dbReference>
<evidence type="ECO:0000256" key="3">
    <source>
        <dbReference type="ARBA" id="ARBA00012473"/>
    </source>
</evidence>
<organism evidence="20 21">
    <name type="scientific">Rubrivivax albus</name>
    <dbReference type="NCBI Taxonomy" id="2499835"/>
    <lineage>
        <taxon>Bacteria</taxon>
        <taxon>Pseudomonadati</taxon>
        <taxon>Pseudomonadota</taxon>
        <taxon>Betaproteobacteria</taxon>
        <taxon>Burkholderiales</taxon>
        <taxon>Sphaerotilaceae</taxon>
        <taxon>Rubrivivax</taxon>
    </lineage>
</organism>
<evidence type="ECO:0000256" key="14">
    <source>
        <dbReference type="ARBA" id="ARBA00023136"/>
    </source>
</evidence>
<dbReference type="CDD" id="cd01136">
    <property type="entry name" value="ATPase_flagellum-secretory_path_III"/>
    <property type="match status" value="1"/>
</dbReference>
<dbReference type="EC" id="7.1.2.2" evidence="3"/>
<name>A0A3S2U019_9BURK</name>
<evidence type="ECO:0000256" key="12">
    <source>
        <dbReference type="ARBA" id="ARBA00022967"/>
    </source>
</evidence>
<keyword evidence="20" id="KW-0966">Cell projection</keyword>
<dbReference type="GO" id="GO:0046933">
    <property type="term" value="F:proton-transporting ATP synthase activity, rotational mechanism"/>
    <property type="evidence" value="ECO:0007669"/>
    <property type="project" value="TreeGrafter"/>
</dbReference>
<evidence type="ECO:0000256" key="9">
    <source>
        <dbReference type="ARBA" id="ARBA00022795"/>
    </source>
</evidence>
<evidence type="ECO:0000256" key="2">
    <source>
        <dbReference type="ARBA" id="ARBA00008936"/>
    </source>
</evidence>
<dbReference type="GO" id="GO:0045259">
    <property type="term" value="C:proton-transporting ATP synthase complex"/>
    <property type="evidence" value="ECO:0007669"/>
    <property type="project" value="UniProtKB-KW"/>
</dbReference>
<dbReference type="GO" id="GO:0008564">
    <property type="term" value="F:protein-exporting ATPase activity"/>
    <property type="evidence" value="ECO:0007669"/>
    <property type="project" value="UniProtKB-EC"/>
</dbReference>
<keyword evidence="7" id="KW-0547">Nucleotide-binding</keyword>
<dbReference type="Gene3D" id="3.40.50.12240">
    <property type="match status" value="1"/>
</dbReference>
<dbReference type="GO" id="GO:0016887">
    <property type="term" value="F:ATP hydrolysis activity"/>
    <property type="evidence" value="ECO:0007669"/>
    <property type="project" value="InterPro"/>
</dbReference>
<accession>A0A3S2U019</accession>
<evidence type="ECO:0000256" key="1">
    <source>
        <dbReference type="ARBA" id="ARBA00004496"/>
    </source>
</evidence>
<sequence length="469" mass="50174">MTSVVERRSRWQRYLADLQTFAALPQPLETEGSLVRVTGLVLEAAGVRVPVGSVCEVFSEGQPPVLAEVVGFNGDRAFLMPTGEVHGLASGARVVPRPAPNLPPRFGQENHPWRRSEDRGLHLPMGVGLLGRVVDAHGVPMDRGGPLAGTAELPMVRRPINAMDRDPVRQPLDTGVRAINALLTVGRGQRLGLFAGTGVGKSVLLGMMARYTAADVIVVGLIGERGREVKEFIEDILGDEGRARSVVVAAPADAPPLVRLQGATYATAIAEHFRDQGRHVLLLMDSLTRYAMAQREIALAIGEPPATKGYPPSVFAKLPALVERSGNGLQGNGSITAFYTVLTEGDDPQDPIADAARGILDGHIVLSRELAEAGHFPAIDVEKSISRVMGSVADRGHVAAARRARQMLARYNKARDLIQLGAYTPGHDAELDLAVKLHPPLTAMLQQDMHDRATLPASLKQLATLVPNA</sequence>
<dbReference type="EMBL" id="SACT01000009">
    <property type="protein sequence ID" value="RVT48858.1"/>
    <property type="molecule type" value="Genomic_DNA"/>
</dbReference>
<gene>
    <name evidence="20" type="primary">fliI</name>
    <name evidence="20" type="ORF">ENE75_21095</name>
</gene>
<dbReference type="PANTHER" id="PTHR15184:SF81">
    <property type="entry name" value="FLAGELLUM-SPECIFIC ATP SYNTHASE"/>
    <property type="match status" value="1"/>
</dbReference>
<evidence type="ECO:0000256" key="4">
    <source>
        <dbReference type="ARBA" id="ARBA00020580"/>
    </source>
</evidence>
<evidence type="ECO:0000256" key="8">
    <source>
        <dbReference type="ARBA" id="ARBA00022781"/>
    </source>
</evidence>
<dbReference type="NCBIfam" id="TIGR01026">
    <property type="entry name" value="fliI_yscN"/>
    <property type="match status" value="1"/>
</dbReference>
<keyword evidence="10" id="KW-0067">ATP-binding</keyword>
<dbReference type="FunFam" id="3.40.50.12240:FF:000002">
    <property type="entry name" value="Flagellum-specific ATP synthase FliI"/>
    <property type="match status" value="1"/>
</dbReference>
<evidence type="ECO:0000256" key="11">
    <source>
        <dbReference type="ARBA" id="ARBA00022927"/>
    </source>
</evidence>
<evidence type="ECO:0000256" key="6">
    <source>
        <dbReference type="ARBA" id="ARBA00022490"/>
    </source>
</evidence>
<dbReference type="InterPro" id="IPR005714">
    <property type="entry name" value="ATPase_T3SS_FliI/YscN"/>
</dbReference>
<dbReference type="Pfam" id="PF18269">
    <property type="entry name" value="T3SS_ATPase_C"/>
    <property type="match status" value="1"/>
</dbReference>
<keyword evidence="8" id="KW-0375">Hydrogen ion transport</keyword>
<protein>
    <recommendedName>
        <fullName evidence="4">Flagellum-specific ATP synthase</fullName>
        <ecNumber evidence="3">7.1.2.2</ecNumber>
    </recommendedName>
</protein>
<dbReference type="GO" id="GO:0071973">
    <property type="term" value="P:bacterial-type flagellum-dependent cell motility"/>
    <property type="evidence" value="ECO:0007669"/>
    <property type="project" value="InterPro"/>
</dbReference>
<keyword evidence="15" id="KW-0139">CF(1)</keyword>
<dbReference type="CDD" id="cd18117">
    <property type="entry name" value="ATP-synt_flagellum-secretory_path_III_N"/>
    <property type="match status" value="1"/>
</dbReference>
<evidence type="ECO:0000256" key="16">
    <source>
        <dbReference type="ARBA" id="ARBA00023225"/>
    </source>
</evidence>
<evidence type="ECO:0000259" key="19">
    <source>
        <dbReference type="SMART" id="SM00382"/>
    </source>
</evidence>
<comment type="similarity">
    <text evidence="2">Belongs to the ATPase alpha/beta chains family.</text>
</comment>
<dbReference type="PANTHER" id="PTHR15184">
    <property type="entry name" value="ATP SYNTHASE"/>
    <property type="match status" value="1"/>
</dbReference>
<evidence type="ECO:0000313" key="20">
    <source>
        <dbReference type="EMBL" id="RVT48858.1"/>
    </source>
</evidence>
<dbReference type="NCBIfam" id="TIGR03496">
    <property type="entry name" value="FliI_clade1"/>
    <property type="match status" value="1"/>
</dbReference>
<evidence type="ECO:0000256" key="13">
    <source>
        <dbReference type="ARBA" id="ARBA00023065"/>
    </source>
</evidence>
<dbReference type="GO" id="GO:0030254">
    <property type="term" value="P:protein secretion by the type III secretion system"/>
    <property type="evidence" value="ECO:0007669"/>
    <property type="project" value="InterPro"/>
</dbReference>
<keyword evidence="13" id="KW-0406">Ion transport</keyword>
<dbReference type="AlphaFoldDB" id="A0A3S2U019"/>
<dbReference type="InterPro" id="IPR000194">
    <property type="entry name" value="ATPase_F1/V1/A1_a/bsu_nucl-bd"/>
</dbReference>
<keyword evidence="21" id="KW-1185">Reference proteome</keyword>
<dbReference type="InterPro" id="IPR003593">
    <property type="entry name" value="AAA+_ATPase"/>
</dbReference>
<evidence type="ECO:0000256" key="17">
    <source>
        <dbReference type="ARBA" id="ARBA00023310"/>
    </source>
</evidence>
<dbReference type="GO" id="GO:0044780">
    <property type="term" value="P:bacterial-type flagellum assembly"/>
    <property type="evidence" value="ECO:0007669"/>
    <property type="project" value="InterPro"/>
</dbReference>
<keyword evidence="9" id="KW-1005">Bacterial flagellum biogenesis</keyword>
<dbReference type="InterPro" id="IPR027417">
    <property type="entry name" value="P-loop_NTPase"/>
</dbReference>
<dbReference type="GO" id="GO:0030257">
    <property type="term" value="C:type III protein secretion system complex"/>
    <property type="evidence" value="ECO:0007669"/>
    <property type="project" value="InterPro"/>
</dbReference>
<keyword evidence="12" id="KW-1278">Translocase</keyword>
<dbReference type="InterPro" id="IPR020005">
    <property type="entry name" value="FliI_clade1"/>
</dbReference>
<dbReference type="SMART" id="SM00382">
    <property type="entry name" value="AAA"/>
    <property type="match status" value="1"/>
</dbReference>
<dbReference type="RefSeq" id="WP_128200394.1">
    <property type="nucleotide sequence ID" value="NZ_SACT01000009.1"/>
</dbReference>
<dbReference type="Proteomes" id="UP000288178">
    <property type="component" value="Unassembled WGS sequence"/>
</dbReference>
<keyword evidence="20" id="KW-0282">Flagellum</keyword>
<dbReference type="InterPro" id="IPR020003">
    <property type="entry name" value="ATPase_a/bsu_AS"/>
</dbReference>
<evidence type="ECO:0000256" key="5">
    <source>
        <dbReference type="ARBA" id="ARBA00022448"/>
    </source>
</evidence>
<keyword evidence="17" id="KW-0066">ATP synthesis</keyword>
<keyword evidence="14" id="KW-0472">Membrane</keyword>
<dbReference type="GO" id="GO:0005737">
    <property type="term" value="C:cytoplasm"/>
    <property type="evidence" value="ECO:0007669"/>
    <property type="project" value="UniProtKB-SubCell"/>
</dbReference>
<dbReference type="InterPro" id="IPR050053">
    <property type="entry name" value="ATPase_alpha/beta_chains"/>
</dbReference>
<evidence type="ECO:0000256" key="15">
    <source>
        <dbReference type="ARBA" id="ARBA00023196"/>
    </source>
</evidence>
<dbReference type="OrthoDB" id="9803053at2"/>
<proteinExistence type="inferred from homology"/>
<feature type="domain" description="AAA+ ATPase" evidence="19">
    <location>
        <begin position="187"/>
        <end position="370"/>
    </location>
</feature>
<evidence type="ECO:0000256" key="18">
    <source>
        <dbReference type="ARBA" id="ARBA00034006"/>
    </source>
</evidence>
<keyword evidence="6" id="KW-0963">Cytoplasm</keyword>
<dbReference type="SUPFAM" id="SSF52540">
    <property type="entry name" value="P-loop containing nucleoside triphosphate hydrolases"/>
    <property type="match status" value="1"/>
</dbReference>